<evidence type="ECO:0000259" key="3">
    <source>
        <dbReference type="Pfam" id="PF01648"/>
    </source>
</evidence>
<evidence type="ECO:0000256" key="1">
    <source>
        <dbReference type="ARBA" id="ARBA00010990"/>
    </source>
</evidence>
<feature type="domain" description="4'-phosphopantetheinyl transferase N-terminal" evidence="4">
    <location>
        <begin position="19"/>
        <end position="100"/>
    </location>
</feature>
<keyword evidence="6" id="KW-1185">Reference proteome</keyword>
<dbReference type="InterPro" id="IPR037143">
    <property type="entry name" value="4-PPantetheinyl_Trfase_dom_sf"/>
</dbReference>
<dbReference type="AlphaFoldDB" id="A0A6L5YNJ1"/>
<keyword evidence="2 5" id="KW-0808">Transferase</keyword>
<dbReference type="PANTHER" id="PTHR12215:SF10">
    <property type="entry name" value="L-AMINOADIPATE-SEMIALDEHYDE DEHYDROGENASE-PHOSPHOPANTETHEINYL TRANSFERASE"/>
    <property type="match status" value="1"/>
</dbReference>
<dbReference type="InterPro" id="IPR055066">
    <property type="entry name" value="AASDHPPT_N"/>
</dbReference>
<dbReference type="SUPFAM" id="SSF56214">
    <property type="entry name" value="4'-phosphopantetheinyl transferase"/>
    <property type="match status" value="2"/>
</dbReference>
<dbReference type="Pfam" id="PF22624">
    <property type="entry name" value="AASDHPPT_N"/>
    <property type="match status" value="1"/>
</dbReference>
<organism evidence="5 6">
    <name type="scientific">Roseburia porci</name>
    <dbReference type="NCBI Taxonomy" id="2605790"/>
    <lineage>
        <taxon>Bacteria</taxon>
        <taxon>Bacillati</taxon>
        <taxon>Bacillota</taxon>
        <taxon>Clostridia</taxon>
        <taxon>Lachnospirales</taxon>
        <taxon>Lachnospiraceae</taxon>
        <taxon>Roseburia</taxon>
    </lineage>
</organism>
<comment type="caution">
    <text evidence="5">The sequence shown here is derived from an EMBL/GenBank/DDBJ whole genome shotgun (WGS) entry which is preliminary data.</text>
</comment>
<dbReference type="EMBL" id="VUNI01000001">
    <property type="protein sequence ID" value="MST73672.1"/>
    <property type="molecule type" value="Genomic_DNA"/>
</dbReference>
<reference evidence="5 6" key="1">
    <citation type="submission" date="2019-08" db="EMBL/GenBank/DDBJ databases">
        <title>In-depth cultivation of the pig gut microbiome towards novel bacterial diversity and tailored functional studies.</title>
        <authorList>
            <person name="Wylensek D."/>
            <person name="Hitch T.C.A."/>
            <person name="Clavel T."/>
        </authorList>
    </citation>
    <scope>NUCLEOTIDE SEQUENCE [LARGE SCALE GENOMIC DNA]</scope>
    <source>
        <strain evidence="5 6">MUC/MUC-530-WT-4D</strain>
    </source>
</reference>
<proteinExistence type="inferred from homology"/>
<dbReference type="InterPro" id="IPR008278">
    <property type="entry name" value="4-PPantetheinyl_Trfase_dom"/>
</dbReference>
<name>A0A6L5YNJ1_9FIRM</name>
<dbReference type="PANTHER" id="PTHR12215">
    <property type="entry name" value="PHOSPHOPANTETHEINE TRANSFERASE"/>
    <property type="match status" value="1"/>
</dbReference>
<dbReference type="RefSeq" id="WP_154428040.1">
    <property type="nucleotide sequence ID" value="NZ_VUNI01000001.1"/>
</dbReference>
<dbReference type="GO" id="GO:0019878">
    <property type="term" value="P:lysine biosynthetic process via aminoadipic acid"/>
    <property type="evidence" value="ECO:0007669"/>
    <property type="project" value="TreeGrafter"/>
</dbReference>
<evidence type="ECO:0000313" key="6">
    <source>
        <dbReference type="Proteomes" id="UP000474024"/>
    </source>
</evidence>
<dbReference type="Pfam" id="PF01648">
    <property type="entry name" value="ACPS"/>
    <property type="match status" value="1"/>
</dbReference>
<evidence type="ECO:0000256" key="2">
    <source>
        <dbReference type="ARBA" id="ARBA00022679"/>
    </source>
</evidence>
<evidence type="ECO:0000259" key="4">
    <source>
        <dbReference type="Pfam" id="PF22624"/>
    </source>
</evidence>
<dbReference type="Proteomes" id="UP000474024">
    <property type="component" value="Unassembled WGS sequence"/>
</dbReference>
<comment type="similarity">
    <text evidence="1">Belongs to the P-Pant transferase superfamily. Gsp/Sfp/HetI/AcpT family.</text>
</comment>
<dbReference type="GO" id="GO:0005829">
    <property type="term" value="C:cytosol"/>
    <property type="evidence" value="ECO:0007669"/>
    <property type="project" value="TreeGrafter"/>
</dbReference>
<protein>
    <submittedName>
        <fullName evidence="5">4'-phosphopantetheinyl transferase superfamily protein</fullName>
    </submittedName>
</protein>
<dbReference type="GO" id="GO:0008897">
    <property type="term" value="F:holo-[acyl-carrier-protein] synthase activity"/>
    <property type="evidence" value="ECO:0007669"/>
    <property type="project" value="InterPro"/>
</dbReference>
<gene>
    <name evidence="5" type="ORF">FYJ75_01300</name>
</gene>
<dbReference type="InterPro" id="IPR050559">
    <property type="entry name" value="P-Pant_transferase_sf"/>
</dbReference>
<sequence length="222" mass="25600">MIRLSIQSIKPYLQDASLFEQKFNALNSFRKDKITALKKREDQCRSLAAGVLLQNALEKAGIDDRSVQFQVNEHGKLSVAEYPDFYFNLSHSGDYAVCAVADQPVGVDIEKIRGRKEAQLQRLIRHVCTEEEQECLMRFEDERQEEEFVRIWTKKESYTKAMGMGLQIPFHEVNTLKQGFYYLNETLEGYMICAATIESQTCICQEQMVTSIGRRNAECMTN</sequence>
<feature type="domain" description="4'-phosphopantetheinyl transferase" evidence="3">
    <location>
        <begin position="104"/>
        <end position="184"/>
    </location>
</feature>
<evidence type="ECO:0000313" key="5">
    <source>
        <dbReference type="EMBL" id="MST73672.1"/>
    </source>
</evidence>
<dbReference type="GO" id="GO:0000287">
    <property type="term" value="F:magnesium ion binding"/>
    <property type="evidence" value="ECO:0007669"/>
    <property type="project" value="InterPro"/>
</dbReference>
<dbReference type="Gene3D" id="3.90.470.20">
    <property type="entry name" value="4'-phosphopantetheinyl transferase domain"/>
    <property type="match status" value="1"/>
</dbReference>
<accession>A0A6L5YNJ1</accession>